<reference evidence="1 2" key="1">
    <citation type="submission" date="2021-08" db="EMBL/GenBank/DDBJ databases">
        <authorList>
            <person name="Ping M."/>
        </authorList>
    </citation>
    <scope>NUCLEOTIDE SEQUENCE [LARGE SCALE GENOMIC DNA]</scope>
    <source>
        <strain evidence="1 2">MG28</strain>
    </source>
</reference>
<accession>A0ABX8XKQ2</accession>
<protein>
    <submittedName>
        <fullName evidence="1">Uncharacterized protein</fullName>
    </submittedName>
</protein>
<sequence>MTEWRDAEEAPAQLPDKVPDWRETVSTRTGLRIELQWDGRRERTELLEVRDLSNGRRAVLTIVNTHRPAEPSRRIRMAWIYWDPSRMQLSNPWHRGATATAEAVQHEGDTHRIRVGEMLDCFTGDWTTFQPHRDVEVRAGGRWHRGKLRWRHNGPTHDRAVMVVDVPFYEPERGAPVTHKRMYRWDPHTLRPVGADQTTQI</sequence>
<evidence type="ECO:0000313" key="1">
    <source>
        <dbReference type="EMBL" id="QYX76082.1"/>
    </source>
</evidence>
<organism evidence="1 2">
    <name type="scientific">Streptomyces akebiae</name>
    <dbReference type="NCBI Taxonomy" id="2865673"/>
    <lineage>
        <taxon>Bacteria</taxon>
        <taxon>Bacillati</taxon>
        <taxon>Actinomycetota</taxon>
        <taxon>Actinomycetes</taxon>
        <taxon>Kitasatosporales</taxon>
        <taxon>Streptomycetaceae</taxon>
        <taxon>Streptomyces</taxon>
    </lineage>
</organism>
<evidence type="ECO:0000313" key="2">
    <source>
        <dbReference type="Proteomes" id="UP000827138"/>
    </source>
</evidence>
<dbReference type="Proteomes" id="UP000827138">
    <property type="component" value="Chromosome"/>
</dbReference>
<dbReference type="RefSeq" id="WP_220645219.1">
    <property type="nucleotide sequence ID" value="NZ_CP080647.1"/>
</dbReference>
<keyword evidence="2" id="KW-1185">Reference proteome</keyword>
<dbReference type="EMBL" id="CP080647">
    <property type="protein sequence ID" value="QYX76082.1"/>
    <property type="molecule type" value="Genomic_DNA"/>
</dbReference>
<name>A0ABX8XKQ2_9ACTN</name>
<proteinExistence type="predicted"/>
<gene>
    <name evidence="1" type="ORF">K1J60_05810</name>
</gene>